<protein>
    <submittedName>
        <fullName evidence="2">Uncharacterized protein</fullName>
    </submittedName>
</protein>
<evidence type="ECO:0000256" key="1">
    <source>
        <dbReference type="SAM" id="Phobius"/>
    </source>
</evidence>
<dbReference type="Proteomes" id="UP000076925">
    <property type="component" value="Unassembled WGS sequence"/>
</dbReference>
<gene>
    <name evidence="2" type="ORF">WA1_51035</name>
</gene>
<sequence>MKGDKILEWIEKIVVWALTGLLIFVGLGRFPLSPTSLFDFADSLYYFAVAIVVCPKTPIGFYKRLLLGFLSFLYGVWMKLI</sequence>
<feature type="transmembrane region" description="Helical" evidence="1">
    <location>
        <begin position="44"/>
        <end position="62"/>
    </location>
</feature>
<name>A0A139WQ43_9CYAN</name>
<dbReference type="EMBL" id="ANNX02000078">
    <property type="protein sequence ID" value="KYC34544.1"/>
    <property type="molecule type" value="Genomic_DNA"/>
</dbReference>
<proteinExistence type="predicted"/>
<comment type="caution">
    <text evidence="2">The sequence shown here is derived from an EMBL/GenBank/DDBJ whole genome shotgun (WGS) entry which is preliminary data.</text>
</comment>
<keyword evidence="1" id="KW-0472">Membrane</keyword>
<keyword evidence="1" id="KW-1133">Transmembrane helix</keyword>
<dbReference type="AlphaFoldDB" id="A0A139WQ43"/>
<keyword evidence="3" id="KW-1185">Reference proteome</keyword>
<accession>A0A139WQ43</accession>
<evidence type="ECO:0000313" key="3">
    <source>
        <dbReference type="Proteomes" id="UP000076925"/>
    </source>
</evidence>
<organism evidence="2 3">
    <name type="scientific">Scytonema hofmannii PCC 7110</name>
    <dbReference type="NCBI Taxonomy" id="128403"/>
    <lineage>
        <taxon>Bacteria</taxon>
        <taxon>Bacillati</taxon>
        <taxon>Cyanobacteriota</taxon>
        <taxon>Cyanophyceae</taxon>
        <taxon>Nostocales</taxon>
        <taxon>Scytonemataceae</taxon>
        <taxon>Scytonema</taxon>
    </lineage>
</organism>
<evidence type="ECO:0000313" key="2">
    <source>
        <dbReference type="EMBL" id="KYC34544.1"/>
    </source>
</evidence>
<dbReference type="RefSeq" id="WP_017740787.1">
    <property type="nucleotide sequence ID" value="NZ_KQ976356.1"/>
</dbReference>
<keyword evidence="1" id="KW-0812">Transmembrane</keyword>
<reference evidence="2 3" key="1">
    <citation type="journal article" date="2013" name="Genome Biol. Evol.">
        <title>Genomes of Stigonematalean cyanobacteria (subsection V) and the evolution of oxygenic photosynthesis from prokaryotes to plastids.</title>
        <authorList>
            <person name="Dagan T."/>
            <person name="Roettger M."/>
            <person name="Stucken K."/>
            <person name="Landan G."/>
            <person name="Koch R."/>
            <person name="Major P."/>
            <person name="Gould S.B."/>
            <person name="Goremykin V.V."/>
            <person name="Rippka R."/>
            <person name="Tandeau de Marsac N."/>
            <person name="Gugger M."/>
            <person name="Lockhart P.J."/>
            <person name="Allen J.F."/>
            <person name="Brune I."/>
            <person name="Maus I."/>
            <person name="Puhler A."/>
            <person name="Martin W.F."/>
        </authorList>
    </citation>
    <scope>NUCLEOTIDE SEQUENCE [LARGE SCALE GENOMIC DNA]</scope>
    <source>
        <strain evidence="2 3">PCC 7110</strain>
    </source>
</reference>
<dbReference type="OrthoDB" id="487807at2"/>
<feature type="transmembrane region" description="Helical" evidence="1">
    <location>
        <begin position="12"/>
        <end position="32"/>
    </location>
</feature>